<dbReference type="AlphaFoldDB" id="A0A5C1I367"/>
<sequence>MKNFAFAKKIAVKSGTGDADIFRALLEQDPGTRKVLVEPSLSAYVMGDGTTVELYGTGFTFPEYLFAHGNVVVSYRVPDIDTMLQELLPKGAELLGQVETICSSYRYCHVLTPEKTVIGIYEKSN</sequence>
<dbReference type="Gene3D" id="3.10.180.10">
    <property type="entry name" value="2,3-Dihydroxybiphenyl 1,2-Dioxygenase, domain 1"/>
    <property type="match status" value="1"/>
</dbReference>
<dbReference type="SUPFAM" id="SSF54593">
    <property type="entry name" value="Glyoxalase/Bleomycin resistance protein/Dihydroxybiphenyl dioxygenase"/>
    <property type="match status" value="1"/>
</dbReference>
<evidence type="ECO:0000313" key="1">
    <source>
        <dbReference type="EMBL" id="QEM11730.1"/>
    </source>
</evidence>
<keyword evidence="2" id="KW-1185">Reference proteome</keyword>
<dbReference type="InterPro" id="IPR029068">
    <property type="entry name" value="Glyas_Bleomycin-R_OHBP_Dase"/>
</dbReference>
<evidence type="ECO:0000313" key="2">
    <source>
        <dbReference type="Proteomes" id="UP000251402"/>
    </source>
</evidence>
<dbReference type="OrthoDB" id="799826at2"/>
<accession>A0A5C1I367</accession>
<reference evidence="1" key="1">
    <citation type="submission" date="2019-08" db="EMBL/GenBank/DDBJ databases">
        <title>Comparative genome analysis confer to the adaptation heavy metal polluted environment.</title>
        <authorList>
            <person name="Li Y."/>
        </authorList>
    </citation>
    <scope>NUCLEOTIDE SEQUENCE [LARGE SCALE GENOMIC DNA]</scope>
    <source>
        <strain evidence="1">P1</strain>
    </source>
</reference>
<dbReference type="EMBL" id="CP043450">
    <property type="protein sequence ID" value="QEM11730.1"/>
    <property type="molecule type" value="Genomic_DNA"/>
</dbReference>
<dbReference type="KEGG" id="mrub:DEO27_017430"/>
<name>A0A5C1I367_9SPHI</name>
<protein>
    <submittedName>
        <fullName evidence="1">Uncharacterized protein</fullName>
    </submittedName>
</protein>
<dbReference type="RefSeq" id="WP_112567596.1">
    <property type="nucleotide sequence ID" value="NZ_CP043450.1"/>
</dbReference>
<dbReference type="Proteomes" id="UP000251402">
    <property type="component" value="Chromosome"/>
</dbReference>
<proteinExistence type="predicted"/>
<gene>
    <name evidence="1" type="ORF">DEO27_017430</name>
</gene>
<organism evidence="1 2">
    <name type="scientific">Mucilaginibacter rubeus</name>
    <dbReference type="NCBI Taxonomy" id="2027860"/>
    <lineage>
        <taxon>Bacteria</taxon>
        <taxon>Pseudomonadati</taxon>
        <taxon>Bacteroidota</taxon>
        <taxon>Sphingobacteriia</taxon>
        <taxon>Sphingobacteriales</taxon>
        <taxon>Sphingobacteriaceae</taxon>
        <taxon>Mucilaginibacter</taxon>
    </lineage>
</organism>